<dbReference type="Proteomes" id="UP001057402">
    <property type="component" value="Chromosome 11"/>
</dbReference>
<dbReference type="EMBL" id="CM042890">
    <property type="protein sequence ID" value="KAI4312254.1"/>
    <property type="molecule type" value="Genomic_DNA"/>
</dbReference>
<proteinExistence type="predicted"/>
<keyword evidence="2" id="KW-1185">Reference proteome</keyword>
<gene>
    <name evidence="1" type="ORF">MLD38_037085</name>
</gene>
<accession>A0ACB9LM79</accession>
<comment type="caution">
    <text evidence="1">The sequence shown here is derived from an EMBL/GenBank/DDBJ whole genome shotgun (WGS) entry which is preliminary data.</text>
</comment>
<evidence type="ECO:0000313" key="2">
    <source>
        <dbReference type="Proteomes" id="UP001057402"/>
    </source>
</evidence>
<evidence type="ECO:0000313" key="1">
    <source>
        <dbReference type="EMBL" id="KAI4312254.1"/>
    </source>
</evidence>
<reference evidence="2" key="1">
    <citation type="journal article" date="2023" name="Front. Plant Sci.">
        <title>Chromosomal-level genome assembly of Melastoma candidum provides insights into trichome evolution.</title>
        <authorList>
            <person name="Zhong Y."/>
            <person name="Wu W."/>
            <person name="Sun C."/>
            <person name="Zou P."/>
            <person name="Liu Y."/>
            <person name="Dai S."/>
            <person name="Zhou R."/>
        </authorList>
    </citation>
    <scope>NUCLEOTIDE SEQUENCE [LARGE SCALE GENOMIC DNA]</scope>
</reference>
<protein>
    <submittedName>
        <fullName evidence="1">Uncharacterized protein</fullName>
    </submittedName>
</protein>
<organism evidence="1 2">
    <name type="scientific">Melastoma candidum</name>
    <dbReference type="NCBI Taxonomy" id="119954"/>
    <lineage>
        <taxon>Eukaryota</taxon>
        <taxon>Viridiplantae</taxon>
        <taxon>Streptophyta</taxon>
        <taxon>Embryophyta</taxon>
        <taxon>Tracheophyta</taxon>
        <taxon>Spermatophyta</taxon>
        <taxon>Magnoliopsida</taxon>
        <taxon>eudicotyledons</taxon>
        <taxon>Gunneridae</taxon>
        <taxon>Pentapetalae</taxon>
        <taxon>rosids</taxon>
        <taxon>malvids</taxon>
        <taxon>Myrtales</taxon>
        <taxon>Melastomataceae</taxon>
        <taxon>Melastomatoideae</taxon>
        <taxon>Melastomateae</taxon>
        <taxon>Melastoma</taxon>
    </lineage>
</organism>
<name>A0ACB9LM79_9MYRT</name>
<sequence>MARSSVMRDSKSDFAGGGDRFMLFARITAGMSSKESCRDELRLAVRQLSDCGLSSAAMWAAEQVIAIELEDLHFTPSNTRFQSGSSSIRRRYYTNQDQMGKKSIFLRCYSLFLVTGEKRKEEEMIEVEDSLGKSDIVNKELVYLVRELSTMRKKNGSIDPFGLYLYGLVLKEKGSESMACTILVELWTATLGTGVHEISKNLKKQRSTALDILNIMAQRMKK</sequence>